<keyword evidence="3" id="KW-1185">Reference proteome</keyword>
<feature type="compositionally biased region" description="Low complexity" evidence="1">
    <location>
        <begin position="211"/>
        <end position="226"/>
    </location>
</feature>
<protein>
    <submittedName>
        <fullName evidence="2">12146_t:CDS:1</fullName>
    </submittedName>
</protein>
<accession>A0A9N9C5D6</accession>
<organism evidence="2 3">
    <name type="scientific">Ambispora leptoticha</name>
    <dbReference type="NCBI Taxonomy" id="144679"/>
    <lineage>
        <taxon>Eukaryota</taxon>
        <taxon>Fungi</taxon>
        <taxon>Fungi incertae sedis</taxon>
        <taxon>Mucoromycota</taxon>
        <taxon>Glomeromycotina</taxon>
        <taxon>Glomeromycetes</taxon>
        <taxon>Archaeosporales</taxon>
        <taxon>Ambisporaceae</taxon>
        <taxon>Ambispora</taxon>
    </lineage>
</organism>
<feature type="region of interest" description="Disordered" evidence="1">
    <location>
        <begin position="182"/>
        <end position="230"/>
    </location>
</feature>
<reference evidence="2" key="1">
    <citation type="submission" date="2021-06" db="EMBL/GenBank/DDBJ databases">
        <authorList>
            <person name="Kallberg Y."/>
            <person name="Tangrot J."/>
            <person name="Rosling A."/>
        </authorList>
    </citation>
    <scope>NUCLEOTIDE SEQUENCE</scope>
    <source>
        <strain evidence="2">FL130A</strain>
    </source>
</reference>
<name>A0A9N9C5D6_9GLOM</name>
<dbReference type="AlphaFoldDB" id="A0A9N9C5D6"/>
<sequence length="332" mass="38454">MSKFIMINGTHKFSSNMESEAGSSVSAAIPDDKRRLALERIGNQEMEYRKLAQAITKMADCQRELYQTIESINDEKVSEVFAQLFSQLSNDGNNINVKKDTEIPQYNLINSKKIILPQIPSISSFSKSNTSNDTTMNISKEEFMKVPFWPFSDSQPIYLQTAQHPDPVSQQITNTEIEVEMDHNDDDNIPPPSSPNTPVSEYCSSPKNEISKLSTSASSSKFPSYSKRYRRNRPDKREKWSLLQRQWLTREFRAHYERRVRLDDNVTKKGVAYELEQLIQGRPEIHVYQCVRSYLTGRTSITNLEVLHAIEKWIKMEIAHWGELSEEDFWID</sequence>
<proteinExistence type="predicted"/>
<comment type="caution">
    <text evidence="2">The sequence shown here is derived from an EMBL/GenBank/DDBJ whole genome shotgun (WGS) entry which is preliminary data.</text>
</comment>
<evidence type="ECO:0000313" key="2">
    <source>
        <dbReference type="EMBL" id="CAG8587578.1"/>
    </source>
</evidence>
<dbReference type="Proteomes" id="UP000789508">
    <property type="component" value="Unassembled WGS sequence"/>
</dbReference>
<evidence type="ECO:0000256" key="1">
    <source>
        <dbReference type="SAM" id="MobiDB-lite"/>
    </source>
</evidence>
<gene>
    <name evidence="2" type="ORF">ALEPTO_LOCUS7555</name>
</gene>
<dbReference type="OrthoDB" id="10373233at2759"/>
<evidence type="ECO:0000313" key="3">
    <source>
        <dbReference type="Proteomes" id="UP000789508"/>
    </source>
</evidence>
<dbReference type="EMBL" id="CAJVPS010003368">
    <property type="protein sequence ID" value="CAG8587578.1"/>
    <property type="molecule type" value="Genomic_DNA"/>
</dbReference>